<evidence type="ECO:0000256" key="4">
    <source>
        <dbReference type="ARBA" id="ARBA00022741"/>
    </source>
</evidence>
<feature type="transmembrane region" description="Helical" evidence="9">
    <location>
        <begin position="539"/>
        <end position="559"/>
    </location>
</feature>
<dbReference type="Pfam" id="PF19055">
    <property type="entry name" value="ABC2_membrane_7"/>
    <property type="match status" value="1"/>
</dbReference>
<evidence type="ECO:0000256" key="3">
    <source>
        <dbReference type="ARBA" id="ARBA00022692"/>
    </source>
</evidence>
<dbReference type="InterPro" id="IPR043926">
    <property type="entry name" value="ABCG_dom"/>
</dbReference>
<dbReference type="InterPro" id="IPR027417">
    <property type="entry name" value="P-loop_NTPase"/>
</dbReference>
<evidence type="ECO:0000259" key="10">
    <source>
        <dbReference type="PROSITE" id="PS50893"/>
    </source>
</evidence>
<keyword evidence="2" id="KW-0813">Transport</keyword>
<dbReference type="PROSITE" id="PS00211">
    <property type="entry name" value="ABC_TRANSPORTER_1"/>
    <property type="match status" value="1"/>
</dbReference>
<dbReference type="InterPro" id="IPR003439">
    <property type="entry name" value="ABC_transporter-like_ATP-bd"/>
</dbReference>
<evidence type="ECO:0000256" key="2">
    <source>
        <dbReference type="ARBA" id="ARBA00022448"/>
    </source>
</evidence>
<feature type="transmembrane region" description="Helical" evidence="9">
    <location>
        <begin position="509"/>
        <end position="532"/>
    </location>
</feature>
<sequence length="675" mass="74421">MGSLDEQLRGHGNGNGHEDTTYRFSKARDSLEMAKGPGKNKKHEVRLDKTKTFSSLYTLSEPCSLSWRNVNYSVLVKKQNKVILKDCAGDLAPGKMLAILGPSGSGKTSLLNVVAGRVTAGELEGEILLNGKPRTDSFRLLSAYVVQDDALFSSLTVRETMLIAAELRLPSGVELGKKQEVAEKVINELGLAKSANTRIGNAFVRGISGGEKKRVNIGVEMMGNPSLVFLDEPTSGLDSFQAQNVVQALKDLSQNGRTVVMTIHQPRSSIFQMFDTIMLLSEGNLIYFGGAHAEAASHFGSLGYKMPEEFNPADFYLDLISLDTRSPEAEAKTRDRIEVLARNCKTNKEPIPSLGMASASEPEVSKGAASDYRAGKLHQFRVLFGRALTQITRDKIPLMISVFTAVFFALIVGMLYMHMDKNQRGIQDRMGALFFVVVNNAFGQMFAILNVFSKEKLIVQREFAARAYNTWPYYVSKLVAEQPFRLIGPLVFCCIAYPIIGLNGAWDRFLVFVLIVLLLAIAAQTLGIFLGSISKNEEIAANVSPLATVILLLFGGFYVNKDTIPPALSWIEYLSHIQWAFTALCVNEFKGQEGWKCDGFESESNLCDVTGEQILHRLSMDGQTVWEPIISQILLICLLHCGAYWSLCKLQPKFKPLETKKGVSPVKAVKGSDRV</sequence>
<keyword evidence="12" id="KW-1185">Reference proteome</keyword>
<feature type="transmembrane region" description="Helical" evidence="9">
    <location>
        <begin position="486"/>
        <end position="503"/>
    </location>
</feature>
<dbReference type="Pfam" id="PF00005">
    <property type="entry name" value="ABC_tran"/>
    <property type="match status" value="1"/>
</dbReference>
<dbReference type="InterPro" id="IPR017871">
    <property type="entry name" value="ABC_transporter-like_CS"/>
</dbReference>
<feature type="transmembrane region" description="Helical" evidence="9">
    <location>
        <begin position="431"/>
        <end position="452"/>
    </location>
</feature>
<evidence type="ECO:0000256" key="7">
    <source>
        <dbReference type="ARBA" id="ARBA00023136"/>
    </source>
</evidence>
<dbReference type="SMART" id="SM00382">
    <property type="entry name" value="AAA"/>
    <property type="match status" value="1"/>
</dbReference>
<dbReference type="GO" id="GO:0140359">
    <property type="term" value="F:ABC-type transporter activity"/>
    <property type="evidence" value="ECO:0007669"/>
    <property type="project" value="InterPro"/>
</dbReference>
<protein>
    <submittedName>
        <fullName evidence="11">ABC transporter</fullName>
    </submittedName>
</protein>
<accession>A0AAX4PLX3</accession>
<dbReference type="AlphaFoldDB" id="A0AAX4PLX3"/>
<evidence type="ECO:0000256" key="5">
    <source>
        <dbReference type="ARBA" id="ARBA00022840"/>
    </source>
</evidence>
<dbReference type="PROSITE" id="PS50893">
    <property type="entry name" value="ABC_TRANSPORTER_2"/>
    <property type="match status" value="1"/>
</dbReference>
<proteinExistence type="predicted"/>
<name>A0AAX4PLX3_9CHLO</name>
<dbReference type="InterPro" id="IPR050352">
    <property type="entry name" value="ABCG_transporters"/>
</dbReference>
<keyword evidence="6 9" id="KW-1133">Transmembrane helix</keyword>
<organism evidence="11 12">
    <name type="scientific">Chloropicon roscoffensis</name>
    <dbReference type="NCBI Taxonomy" id="1461544"/>
    <lineage>
        <taxon>Eukaryota</taxon>
        <taxon>Viridiplantae</taxon>
        <taxon>Chlorophyta</taxon>
        <taxon>Chloropicophyceae</taxon>
        <taxon>Chloropicales</taxon>
        <taxon>Chloropicaceae</taxon>
        <taxon>Chloropicon</taxon>
    </lineage>
</organism>
<evidence type="ECO:0000313" key="12">
    <source>
        <dbReference type="Proteomes" id="UP001472866"/>
    </source>
</evidence>
<keyword evidence="5" id="KW-0067">ATP-binding</keyword>
<dbReference type="PANTHER" id="PTHR48041:SF41">
    <property type="entry name" value="ABC TRANSPORTER G FAMILY"/>
    <property type="match status" value="1"/>
</dbReference>
<feature type="transmembrane region" description="Helical" evidence="9">
    <location>
        <begin position="396"/>
        <end position="419"/>
    </location>
</feature>
<dbReference type="SUPFAM" id="SSF52540">
    <property type="entry name" value="P-loop containing nucleoside triphosphate hydrolases"/>
    <property type="match status" value="1"/>
</dbReference>
<dbReference type="Pfam" id="PF01061">
    <property type="entry name" value="ABC2_membrane"/>
    <property type="match status" value="1"/>
</dbReference>
<dbReference type="PANTHER" id="PTHR48041">
    <property type="entry name" value="ABC TRANSPORTER G FAMILY MEMBER 28"/>
    <property type="match status" value="1"/>
</dbReference>
<evidence type="ECO:0000256" key="9">
    <source>
        <dbReference type="SAM" id="Phobius"/>
    </source>
</evidence>
<dbReference type="InterPro" id="IPR013525">
    <property type="entry name" value="ABC2_TM"/>
</dbReference>
<keyword evidence="7 9" id="KW-0472">Membrane</keyword>
<gene>
    <name evidence="11" type="ORF">HKI87_19g89350</name>
</gene>
<feature type="region of interest" description="Disordered" evidence="8">
    <location>
        <begin position="1"/>
        <end position="22"/>
    </location>
</feature>
<feature type="domain" description="ABC transporter" evidence="10">
    <location>
        <begin position="65"/>
        <end position="307"/>
    </location>
</feature>
<dbReference type="Proteomes" id="UP001472866">
    <property type="component" value="Chromosome 19"/>
</dbReference>
<dbReference type="GO" id="GO:0016887">
    <property type="term" value="F:ATP hydrolysis activity"/>
    <property type="evidence" value="ECO:0007669"/>
    <property type="project" value="InterPro"/>
</dbReference>
<keyword evidence="4" id="KW-0547">Nucleotide-binding</keyword>
<dbReference type="GO" id="GO:0005524">
    <property type="term" value="F:ATP binding"/>
    <property type="evidence" value="ECO:0007669"/>
    <property type="project" value="UniProtKB-KW"/>
</dbReference>
<dbReference type="InterPro" id="IPR003593">
    <property type="entry name" value="AAA+_ATPase"/>
</dbReference>
<dbReference type="EMBL" id="CP151519">
    <property type="protein sequence ID" value="WZN67360.1"/>
    <property type="molecule type" value="Genomic_DNA"/>
</dbReference>
<evidence type="ECO:0000256" key="6">
    <source>
        <dbReference type="ARBA" id="ARBA00022989"/>
    </source>
</evidence>
<dbReference type="Gene3D" id="3.40.50.300">
    <property type="entry name" value="P-loop containing nucleotide triphosphate hydrolases"/>
    <property type="match status" value="1"/>
</dbReference>
<dbReference type="CDD" id="cd03213">
    <property type="entry name" value="ABCG_EPDR"/>
    <property type="match status" value="1"/>
</dbReference>
<comment type="subcellular location">
    <subcellularLocation>
        <location evidence="1">Membrane</location>
        <topology evidence="1">Multi-pass membrane protein</topology>
    </subcellularLocation>
</comment>
<evidence type="ECO:0000313" key="11">
    <source>
        <dbReference type="EMBL" id="WZN67360.1"/>
    </source>
</evidence>
<dbReference type="GO" id="GO:0016020">
    <property type="term" value="C:membrane"/>
    <property type="evidence" value="ECO:0007669"/>
    <property type="project" value="UniProtKB-SubCell"/>
</dbReference>
<reference evidence="11 12" key="1">
    <citation type="submission" date="2024-03" db="EMBL/GenBank/DDBJ databases">
        <title>Complete genome sequence of the green alga Chloropicon roscoffensis RCC1871.</title>
        <authorList>
            <person name="Lemieux C."/>
            <person name="Pombert J.-F."/>
            <person name="Otis C."/>
            <person name="Turmel M."/>
        </authorList>
    </citation>
    <scope>NUCLEOTIDE SEQUENCE [LARGE SCALE GENOMIC DNA]</scope>
    <source>
        <strain evidence="11 12">RCC1871</strain>
    </source>
</reference>
<keyword evidence="3 9" id="KW-0812">Transmembrane</keyword>
<evidence type="ECO:0000256" key="8">
    <source>
        <dbReference type="SAM" id="MobiDB-lite"/>
    </source>
</evidence>
<evidence type="ECO:0000256" key="1">
    <source>
        <dbReference type="ARBA" id="ARBA00004141"/>
    </source>
</evidence>